<keyword evidence="1" id="KW-1133">Transmembrane helix</keyword>
<sequence length="84" mass="9581">VRKLTWNQANAVSPNFWCLPPAFARDALMGYGPEELQAKYREPYLPSMQNLKLIFVVLTSMNLAIDIYSYGGFMWPLVYDGNSS</sequence>
<evidence type="ECO:0000313" key="2">
    <source>
        <dbReference type="EMBL" id="PNX60556.1"/>
    </source>
</evidence>
<dbReference type="EMBL" id="ASHM01137304">
    <property type="protein sequence ID" value="PNX60556.1"/>
    <property type="molecule type" value="Genomic_DNA"/>
</dbReference>
<evidence type="ECO:0000313" key="3">
    <source>
        <dbReference type="Proteomes" id="UP000236291"/>
    </source>
</evidence>
<accession>A0A2K3K2R2</accession>
<keyword evidence="1" id="KW-0812">Transmembrane</keyword>
<feature type="non-terminal residue" evidence="2">
    <location>
        <position position="1"/>
    </location>
</feature>
<gene>
    <name evidence="2" type="ORF">L195_g060239</name>
</gene>
<name>A0A2K3K2R2_TRIPR</name>
<evidence type="ECO:0000256" key="1">
    <source>
        <dbReference type="SAM" id="Phobius"/>
    </source>
</evidence>
<dbReference type="Proteomes" id="UP000236291">
    <property type="component" value="Unassembled WGS sequence"/>
</dbReference>
<organism evidence="2 3">
    <name type="scientific">Trifolium pratense</name>
    <name type="common">Red clover</name>
    <dbReference type="NCBI Taxonomy" id="57577"/>
    <lineage>
        <taxon>Eukaryota</taxon>
        <taxon>Viridiplantae</taxon>
        <taxon>Streptophyta</taxon>
        <taxon>Embryophyta</taxon>
        <taxon>Tracheophyta</taxon>
        <taxon>Spermatophyta</taxon>
        <taxon>Magnoliopsida</taxon>
        <taxon>eudicotyledons</taxon>
        <taxon>Gunneridae</taxon>
        <taxon>Pentapetalae</taxon>
        <taxon>rosids</taxon>
        <taxon>fabids</taxon>
        <taxon>Fabales</taxon>
        <taxon>Fabaceae</taxon>
        <taxon>Papilionoideae</taxon>
        <taxon>50 kb inversion clade</taxon>
        <taxon>NPAAA clade</taxon>
        <taxon>Hologalegina</taxon>
        <taxon>IRL clade</taxon>
        <taxon>Trifolieae</taxon>
        <taxon>Trifolium</taxon>
    </lineage>
</organism>
<reference evidence="2 3" key="2">
    <citation type="journal article" date="2017" name="Front. Plant Sci.">
        <title>Gene Classification and Mining of Molecular Markers Useful in Red Clover (Trifolium pratense) Breeding.</title>
        <authorList>
            <person name="Istvanek J."/>
            <person name="Dluhosova J."/>
            <person name="Dluhos P."/>
            <person name="Patkova L."/>
            <person name="Nedelnik J."/>
            <person name="Repkova J."/>
        </authorList>
    </citation>
    <scope>NUCLEOTIDE SEQUENCE [LARGE SCALE GENOMIC DNA]</scope>
    <source>
        <strain evidence="3">cv. Tatra</strain>
        <tissue evidence="2">Young leaves</tissue>
    </source>
</reference>
<comment type="caution">
    <text evidence="2">The sequence shown here is derived from an EMBL/GenBank/DDBJ whole genome shotgun (WGS) entry which is preliminary data.</text>
</comment>
<feature type="transmembrane region" description="Helical" evidence="1">
    <location>
        <begin position="53"/>
        <end position="78"/>
    </location>
</feature>
<keyword evidence="1" id="KW-0472">Membrane</keyword>
<proteinExistence type="predicted"/>
<dbReference type="AlphaFoldDB" id="A0A2K3K2R2"/>
<reference evidence="2 3" key="1">
    <citation type="journal article" date="2014" name="Am. J. Bot.">
        <title>Genome assembly and annotation for red clover (Trifolium pratense; Fabaceae).</title>
        <authorList>
            <person name="Istvanek J."/>
            <person name="Jaros M."/>
            <person name="Krenek A."/>
            <person name="Repkova J."/>
        </authorList>
    </citation>
    <scope>NUCLEOTIDE SEQUENCE [LARGE SCALE GENOMIC DNA]</scope>
    <source>
        <strain evidence="3">cv. Tatra</strain>
        <tissue evidence="2">Young leaves</tissue>
    </source>
</reference>
<protein>
    <submittedName>
        <fullName evidence="2">Uncharacterized protein</fullName>
    </submittedName>
</protein>